<dbReference type="InterPro" id="IPR031330">
    <property type="entry name" value="Gly_Hdrlase_35_cat"/>
</dbReference>
<evidence type="ECO:0000259" key="12">
    <source>
        <dbReference type="Pfam" id="PF21467"/>
    </source>
</evidence>
<feature type="signal peptide" evidence="9">
    <location>
        <begin position="1"/>
        <end position="22"/>
    </location>
</feature>
<dbReference type="InterPro" id="IPR048912">
    <property type="entry name" value="BetaGal1-like_ABD1"/>
</dbReference>
<feature type="active site" description="Proton donor" evidence="6">
    <location>
        <position position="189"/>
    </location>
</feature>
<dbReference type="InterPro" id="IPR026283">
    <property type="entry name" value="B-gal_1-like"/>
</dbReference>
<evidence type="ECO:0000256" key="5">
    <source>
        <dbReference type="ARBA" id="ARBA00023295"/>
    </source>
</evidence>
<organism evidence="13">
    <name type="scientific">Homalodisca liturata</name>
    <dbReference type="NCBI Taxonomy" id="320908"/>
    <lineage>
        <taxon>Eukaryota</taxon>
        <taxon>Metazoa</taxon>
        <taxon>Ecdysozoa</taxon>
        <taxon>Arthropoda</taxon>
        <taxon>Hexapoda</taxon>
        <taxon>Insecta</taxon>
        <taxon>Pterygota</taxon>
        <taxon>Neoptera</taxon>
        <taxon>Paraneoptera</taxon>
        <taxon>Hemiptera</taxon>
        <taxon>Auchenorrhyncha</taxon>
        <taxon>Membracoidea</taxon>
        <taxon>Cicadellidae</taxon>
        <taxon>Cicadellinae</taxon>
        <taxon>Proconiini</taxon>
        <taxon>Homalodisca</taxon>
    </lineage>
</organism>
<dbReference type="PIRSF" id="PIRSF006336">
    <property type="entry name" value="B-gal"/>
    <property type="match status" value="1"/>
</dbReference>
<dbReference type="Pfam" id="PF21317">
    <property type="entry name" value="BetaGal_ABD_1"/>
    <property type="match status" value="1"/>
</dbReference>
<dbReference type="Pfam" id="PF21467">
    <property type="entry name" value="BetaGal_gal-bd"/>
    <property type="match status" value="1"/>
</dbReference>
<dbReference type="InterPro" id="IPR008979">
    <property type="entry name" value="Galactose-bd-like_sf"/>
</dbReference>
<evidence type="ECO:0000259" key="10">
    <source>
        <dbReference type="Pfam" id="PF01301"/>
    </source>
</evidence>
<keyword evidence="4" id="KW-0325">Glycoprotein</keyword>
<evidence type="ECO:0000313" key="13">
    <source>
        <dbReference type="EMBL" id="JAS73176.1"/>
    </source>
</evidence>
<feature type="domain" description="Glycoside hydrolase 35 catalytic" evidence="10">
    <location>
        <begin position="40"/>
        <end position="359"/>
    </location>
</feature>
<evidence type="ECO:0000256" key="3">
    <source>
        <dbReference type="ARBA" id="ARBA00022801"/>
    </source>
</evidence>
<sequence>MGSVRVLGLYLTILAVLATNTAKEITSNRRSFEVDYENDQFLKDGQPFRYVSGSLHYFRVPREYWQDRLRKLRAAGLNVVSTYIEWSRHEPRRGQYDFTGDNDIEHFIKLAEQEGLLVILRPGPYICAERDLGGYPPWILHENLKMILRTNDSSHTHHVRSWLEVFLRKIQPYLYGNGGPVIMVQIENEYGSYPICDRRYTFWLRDIFQSYIGSNAVLFTTDGNGSFYLRCGPIPGVFITVDFGHGVNVMNAFKPLRAVQPHGPLVNSEFYTGWLTHWGEPEESGASTSGVVNTTRSLLAMNASLNFFMFFGGTNFGFTSGANNPPFQPQLTSYNYDAPISEAGDLTDKYFAIKSVISEFFPIAEIPVGNSSKGSYGRLVLEPKISLRDSDTGIVYNNTTYPQTFEALELYSGLLWYETTLPLDFSGTSLLMADDLHDRAIVYINKTAVGVLSRSTTTSMFISEGAGQPLSLLVENQGHINYGQMMDLKGLVKNVTLDGEVLTDWKQTGYPLDNVSHVATLPTVEHVDLPAFYSARFQLPEGLETPLDTFVDMTGWSKGVLYVNGHNLGRYWPVEGPQVTLYLPGPYLFQYPDYNTILVLELEKIHPDRTIEFVPAPIWRLKFYV</sequence>
<dbReference type="AlphaFoldDB" id="A0A1B6HET1"/>
<keyword evidence="5 7" id="KW-0326">Glycosidase</keyword>
<dbReference type="PROSITE" id="PS01182">
    <property type="entry name" value="GLYCOSYL_HYDROL_F35"/>
    <property type="match status" value="1"/>
</dbReference>
<dbReference type="EC" id="3.2.1.23" evidence="7"/>
<gene>
    <name evidence="13" type="ORF">g.30882</name>
</gene>
<proteinExistence type="inferred from homology"/>
<comment type="similarity">
    <text evidence="1 8">Belongs to the glycosyl hydrolase 35 family.</text>
</comment>
<feature type="active site" description="Nucleophile" evidence="6">
    <location>
        <position position="269"/>
    </location>
</feature>
<dbReference type="Gene3D" id="3.20.20.80">
    <property type="entry name" value="Glycosidases"/>
    <property type="match status" value="1"/>
</dbReference>
<protein>
    <recommendedName>
        <fullName evidence="7">Beta-galactosidase</fullName>
        <ecNumber evidence="7">3.2.1.23</ecNumber>
    </recommendedName>
</protein>
<keyword evidence="3 7" id="KW-0378">Hydrolase</keyword>
<evidence type="ECO:0000256" key="2">
    <source>
        <dbReference type="ARBA" id="ARBA00022729"/>
    </source>
</evidence>
<dbReference type="InterPro" id="IPR019801">
    <property type="entry name" value="Glyco_hydro_35_CS"/>
</dbReference>
<dbReference type="GO" id="GO:0005975">
    <property type="term" value="P:carbohydrate metabolic process"/>
    <property type="evidence" value="ECO:0007669"/>
    <property type="project" value="InterPro"/>
</dbReference>
<dbReference type="InterPro" id="IPR001944">
    <property type="entry name" value="Glycoside_Hdrlase_35"/>
</dbReference>
<feature type="domain" description="Beta-galactosidase 1-like first all-beta" evidence="11">
    <location>
        <begin position="402"/>
        <end position="512"/>
    </location>
</feature>
<dbReference type="InterPro" id="IPR017853">
    <property type="entry name" value="GH"/>
</dbReference>
<dbReference type="PRINTS" id="PR00742">
    <property type="entry name" value="GLHYDRLASE35"/>
</dbReference>
<dbReference type="Pfam" id="PF01301">
    <property type="entry name" value="Glyco_hydro_35"/>
    <property type="match status" value="1"/>
</dbReference>
<dbReference type="SUPFAM" id="SSF51445">
    <property type="entry name" value="(Trans)glycosidases"/>
    <property type="match status" value="1"/>
</dbReference>
<evidence type="ECO:0000256" key="8">
    <source>
        <dbReference type="RuleBase" id="RU003679"/>
    </source>
</evidence>
<accession>A0A1B6HET1</accession>
<dbReference type="EMBL" id="GECU01034530">
    <property type="protein sequence ID" value="JAS73176.1"/>
    <property type="molecule type" value="Transcribed_RNA"/>
</dbReference>
<feature type="domain" description="Beta-galactosidase galactose-binding" evidence="12">
    <location>
        <begin position="530"/>
        <end position="588"/>
    </location>
</feature>
<name>A0A1B6HET1_9HEMI</name>
<evidence type="ECO:0000256" key="6">
    <source>
        <dbReference type="PIRSR" id="PIRSR006336-1"/>
    </source>
</evidence>
<dbReference type="Gene3D" id="2.60.120.260">
    <property type="entry name" value="Galactose-binding domain-like"/>
    <property type="match status" value="2"/>
</dbReference>
<evidence type="ECO:0000256" key="9">
    <source>
        <dbReference type="SAM" id="SignalP"/>
    </source>
</evidence>
<dbReference type="InterPro" id="IPR048913">
    <property type="entry name" value="BetaGal_gal-bd"/>
</dbReference>
<dbReference type="PANTHER" id="PTHR23421">
    <property type="entry name" value="BETA-GALACTOSIDASE RELATED"/>
    <property type="match status" value="1"/>
</dbReference>
<dbReference type="SUPFAM" id="SSF49785">
    <property type="entry name" value="Galactose-binding domain-like"/>
    <property type="match status" value="1"/>
</dbReference>
<evidence type="ECO:0000256" key="7">
    <source>
        <dbReference type="RuleBase" id="RU000675"/>
    </source>
</evidence>
<dbReference type="FunFam" id="3.20.20.80:FF:000017">
    <property type="entry name" value="Beta-galactosidase"/>
    <property type="match status" value="1"/>
</dbReference>
<evidence type="ECO:0000256" key="1">
    <source>
        <dbReference type="ARBA" id="ARBA00009809"/>
    </source>
</evidence>
<comment type="catalytic activity">
    <reaction evidence="7">
        <text>Hydrolysis of terminal non-reducing beta-D-galactose residues in beta-D-galactosides.</text>
        <dbReference type="EC" id="3.2.1.23"/>
    </reaction>
</comment>
<evidence type="ECO:0000259" key="11">
    <source>
        <dbReference type="Pfam" id="PF21317"/>
    </source>
</evidence>
<feature type="chain" id="PRO_5008584329" description="Beta-galactosidase" evidence="9">
    <location>
        <begin position="23"/>
        <end position="625"/>
    </location>
</feature>
<evidence type="ECO:0000256" key="4">
    <source>
        <dbReference type="ARBA" id="ARBA00023180"/>
    </source>
</evidence>
<dbReference type="GO" id="GO:0004565">
    <property type="term" value="F:beta-galactosidase activity"/>
    <property type="evidence" value="ECO:0007669"/>
    <property type="project" value="UniProtKB-EC"/>
</dbReference>
<reference evidence="13" key="1">
    <citation type="submission" date="2015-11" db="EMBL/GenBank/DDBJ databases">
        <title>De novo transcriptome assembly of four potential Pierce s Disease insect vectors from Arizona vineyards.</title>
        <authorList>
            <person name="Tassone E.E."/>
        </authorList>
    </citation>
    <scope>NUCLEOTIDE SEQUENCE</scope>
</reference>
<keyword evidence="2 9" id="KW-0732">Signal</keyword>